<dbReference type="PANTHER" id="PTHR11487:SF0">
    <property type="entry name" value="S-ACYL FATTY ACID SYNTHASE THIOESTERASE, MEDIUM CHAIN"/>
    <property type="match status" value="1"/>
</dbReference>
<dbReference type="Pfam" id="PF00975">
    <property type="entry name" value="Thioesterase"/>
    <property type="match status" value="1"/>
</dbReference>
<dbReference type="PANTHER" id="PTHR11487">
    <property type="entry name" value="THIOESTERASE"/>
    <property type="match status" value="1"/>
</dbReference>
<comment type="similarity">
    <text evidence="1">Belongs to the thioesterase family.</text>
</comment>
<feature type="domain" description="Thioesterase TesA-like" evidence="3">
    <location>
        <begin position="20"/>
        <end position="244"/>
    </location>
</feature>
<dbReference type="GO" id="GO:0016787">
    <property type="term" value="F:hydrolase activity"/>
    <property type="evidence" value="ECO:0007669"/>
    <property type="project" value="UniProtKB-KW"/>
</dbReference>
<dbReference type="InterPro" id="IPR001031">
    <property type="entry name" value="Thioesterase"/>
</dbReference>
<reference evidence="4" key="1">
    <citation type="submission" date="2023-10" db="EMBL/GenBank/DDBJ databases">
        <title>Clonality and diversity in the soft rot Dickeya solani phytopathogen.</title>
        <authorList>
            <person name="Pedron J."/>
            <person name="Van Gijsegem F."/>
            <person name="Portier P."/>
            <person name="Taghouti G."/>
        </authorList>
    </citation>
    <scope>NUCLEOTIDE SEQUENCE</scope>
    <source>
        <strain evidence="4">CFBP5647</strain>
    </source>
</reference>
<sequence>MSQHFLRFYQPAPCAPLLLVCLPHAGGAASTFRPWPYLFDASEVELAVVQYPGREDRFAEPFIDNMPALLTALLDELLPHLSGRRFALLGHSMGGAIAHELAQLLSTHSLQPELLIISGRQPPDFHPLDSCIHLGSDQQILEELLRLSSDNQTLREQPELAELLLPVIRNDYRLIENYRPQPARLLSCPIVVLSGEGDSELPLFQAEAWSACTSAESIVHRFPGDHFFIASQRVAVAACVQQALRQYSPLFSEG</sequence>
<dbReference type="Proteomes" id="UP001304423">
    <property type="component" value="Chromosome"/>
</dbReference>
<accession>A0AAX4EXL4</accession>
<keyword evidence="2 4" id="KW-0378">Hydrolase</keyword>
<organism evidence="4 5">
    <name type="scientific">Dickeya solani</name>
    <dbReference type="NCBI Taxonomy" id="1089444"/>
    <lineage>
        <taxon>Bacteria</taxon>
        <taxon>Pseudomonadati</taxon>
        <taxon>Pseudomonadota</taxon>
        <taxon>Gammaproteobacteria</taxon>
        <taxon>Enterobacterales</taxon>
        <taxon>Pectobacteriaceae</taxon>
        <taxon>Dickeya</taxon>
    </lineage>
</organism>
<dbReference type="Gene3D" id="3.40.50.1820">
    <property type="entry name" value="alpha/beta hydrolase"/>
    <property type="match status" value="1"/>
</dbReference>
<evidence type="ECO:0000256" key="2">
    <source>
        <dbReference type="ARBA" id="ARBA00022801"/>
    </source>
</evidence>
<dbReference type="InterPro" id="IPR012223">
    <property type="entry name" value="TEII"/>
</dbReference>
<evidence type="ECO:0000259" key="3">
    <source>
        <dbReference type="SMART" id="SM00824"/>
    </source>
</evidence>
<dbReference type="SMART" id="SM00824">
    <property type="entry name" value="PKS_TE"/>
    <property type="match status" value="1"/>
</dbReference>
<dbReference type="InterPro" id="IPR020802">
    <property type="entry name" value="TesA-like"/>
</dbReference>
<dbReference type="GO" id="GO:0008610">
    <property type="term" value="P:lipid biosynthetic process"/>
    <property type="evidence" value="ECO:0007669"/>
    <property type="project" value="TreeGrafter"/>
</dbReference>
<gene>
    <name evidence="4" type="ORF">RXA29_19755</name>
</gene>
<proteinExistence type="inferred from homology"/>
<dbReference type="InterPro" id="IPR029058">
    <property type="entry name" value="AB_hydrolase_fold"/>
</dbReference>
<evidence type="ECO:0000313" key="4">
    <source>
        <dbReference type="EMBL" id="WOA52087.1"/>
    </source>
</evidence>
<dbReference type="AlphaFoldDB" id="A0AAX4EXL4"/>
<evidence type="ECO:0000256" key="1">
    <source>
        <dbReference type="ARBA" id="ARBA00007169"/>
    </source>
</evidence>
<dbReference type="RefSeq" id="WP_316392556.1">
    <property type="nucleotide sequence ID" value="NZ_CP136339.1"/>
</dbReference>
<dbReference type="EMBL" id="CP136339">
    <property type="protein sequence ID" value="WOA52087.1"/>
    <property type="molecule type" value="Genomic_DNA"/>
</dbReference>
<dbReference type="SUPFAM" id="SSF53474">
    <property type="entry name" value="alpha/beta-Hydrolases"/>
    <property type="match status" value="1"/>
</dbReference>
<evidence type="ECO:0000313" key="5">
    <source>
        <dbReference type="Proteomes" id="UP001304423"/>
    </source>
</evidence>
<protein>
    <submittedName>
        <fullName evidence="4">Alpha/beta fold hydrolase</fullName>
    </submittedName>
</protein>
<name>A0AAX4EXL4_9GAMM</name>